<gene>
    <name evidence="1" type="ORF">ACFQ21_29190</name>
</gene>
<dbReference type="EMBL" id="JBHTKA010000016">
    <property type="protein sequence ID" value="MFD1003435.1"/>
    <property type="molecule type" value="Genomic_DNA"/>
</dbReference>
<proteinExistence type="predicted"/>
<dbReference type="Proteomes" id="UP001597112">
    <property type="component" value="Unassembled WGS sequence"/>
</dbReference>
<organism evidence="1 2">
    <name type="scientific">Ohtaekwangia kribbensis</name>
    <dbReference type="NCBI Taxonomy" id="688913"/>
    <lineage>
        <taxon>Bacteria</taxon>
        <taxon>Pseudomonadati</taxon>
        <taxon>Bacteroidota</taxon>
        <taxon>Cytophagia</taxon>
        <taxon>Cytophagales</taxon>
        <taxon>Fulvivirgaceae</taxon>
        <taxon>Ohtaekwangia</taxon>
    </lineage>
</organism>
<evidence type="ECO:0008006" key="3">
    <source>
        <dbReference type="Google" id="ProtNLM"/>
    </source>
</evidence>
<accession>A0ABW3KB02</accession>
<comment type="caution">
    <text evidence="1">The sequence shown here is derived from an EMBL/GenBank/DDBJ whole genome shotgun (WGS) entry which is preliminary data.</text>
</comment>
<keyword evidence="2" id="KW-1185">Reference proteome</keyword>
<protein>
    <recommendedName>
        <fullName evidence="3">AraC-type arabinose-binding/dimerisation domain-containing protein</fullName>
    </recommendedName>
</protein>
<evidence type="ECO:0000313" key="1">
    <source>
        <dbReference type="EMBL" id="MFD1003435.1"/>
    </source>
</evidence>
<name>A0ABW3KB02_9BACT</name>
<dbReference type="RefSeq" id="WP_377586137.1">
    <property type="nucleotide sequence ID" value="NZ_JBHTKA010000016.1"/>
</dbReference>
<reference evidence="2" key="1">
    <citation type="journal article" date="2019" name="Int. J. Syst. Evol. Microbiol.">
        <title>The Global Catalogue of Microorganisms (GCM) 10K type strain sequencing project: providing services to taxonomists for standard genome sequencing and annotation.</title>
        <authorList>
            <consortium name="The Broad Institute Genomics Platform"/>
            <consortium name="The Broad Institute Genome Sequencing Center for Infectious Disease"/>
            <person name="Wu L."/>
            <person name="Ma J."/>
        </authorList>
    </citation>
    <scope>NUCLEOTIDE SEQUENCE [LARGE SCALE GENOMIC DNA]</scope>
    <source>
        <strain evidence="2">CCUG 58938</strain>
    </source>
</reference>
<sequence>MKHHSARFPNTRDDLELNGFKVYKVKSHGNILQTYRGKDVYKISLLSGKGVIHYSNKKVVIDGSVLVVAKPGVTISWNINPAKITTGYICIFTEKFLHGECFHWLEQSRLLNTFEASVLEFSSKESNFFASFFQRMIQDQSILYAFKSELIRNQISVFMHEAQRRPSLINSDHYTRFKTSIATLYIDLFEMQFPLEGQVIFKN</sequence>
<evidence type="ECO:0000313" key="2">
    <source>
        <dbReference type="Proteomes" id="UP001597112"/>
    </source>
</evidence>